<proteinExistence type="predicted"/>
<feature type="region of interest" description="Disordered" evidence="1">
    <location>
        <begin position="1"/>
        <end position="23"/>
    </location>
</feature>
<comment type="caution">
    <text evidence="2">The sequence shown here is derived from an EMBL/GenBank/DDBJ whole genome shotgun (WGS) entry which is preliminary data.</text>
</comment>
<keyword evidence="3" id="KW-1185">Reference proteome</keyword>
<dbReference type="Proteomes" id="UP000828390">
    <property type="component" value="Unassembled WGS sequence"/>
</dbReference>
<dbReference type="AlphaFoldDB" id="A0A9D4FJL4"/>
<evidence type="ECO:0000313" key="3">
    <source>
        <dbReference type="Proteomes" id="UP000828390"/>
    </source>
</evidence>
<accession>A0A9D4FJL4</accession>
<name>A0A9D4FJL4_DREPO</name>
<reference evidence="2" key="1">
    <citation type="journal article" date="2019" name="bioRxiv">
        <title>The Genome of the Zebra Mussel, Dreissena polymorpha: A Resource for Invasive Species Research.</title>
        <authorList>
            <person name="McCartney M.A."/>
            <person name="Auch B."/>
            <person name="Kono T."/>
            <person name="Mallez S."/>
            <person name="Zhang Y."/>
            <person name="Obille A."/>
            <person name="Becker A."/>
            <person name="Abrahante J.E."/>
            <person name="Garbe J."/>
            <person name="Badalamenti J.P."/>
            <person name="Herman A."/>
            <person name="Mangelson H."/>
            <person name="Liachko I."/>
            <person name="Sullivan S."/>
            <person name="Sone E.D."/>
            <person name="Koren S."/>
            <person name="Silverstein K.A.T."/>
            <person name="Beckman K.B."/>
            <person name="Gohl D.M."/>
        </authorList>
    </citation>
    <scope>NUCLEOTIDE SEQUENCE</scope>
    <source>
        <strain evidence="2">Duluth1</strain>
        <tissue evidence="2">Whole animal</tissue>
    </source>
</reference>
<evidence type="ECO:0000313" key="2">
    <source>
        <dbReference type="EMBL" id="KAH3799216.1"/>
    </source>
</evidence>
<protein>
    <submittedName>
        <fullName evidence="2">Uncharacterized protein</fullName>
    </submittedName>
</protein>
<sequence>MRERPSLKPTVKHSFRPPLKPSTVAGATMADGHVSTLSHVECCCSSSKQIKKMGMVV</sequence>
<reference evidence="2" key="2">
    <citation type="submission" date="2020-11" db="EMBL/GenBank/DDBJ databases">
        <authorList>
            <person name="McCartney M.A."/>
            <person name="Auch B."/>
            <person name="Kono T."/>
            <person name="Mallez S."/>
            <person name="Becker A."/>
            <person name="Gohl D.M."/>
            <person name="Silverstein K.A.T."/>
            <person name="Koren S."/>
            <person name="Bechman K.B."/>
            <person name="Herman A."/>
            <person name="Abrahante J.E."/>
            <person name="Garbe J."/>
        </authorList>
    </citation>
    <scope>NUCLEOTIDE SEQUENCE</scope>
    <source>
        <strain evidence="2">Duluth1</strain>
        <tissue evidence="2">Whole animal</tissue>
    </source>
</reference>
<evidence type="ECO:0000256" key="1">
    <source>
        <dbReference type="SAM" id="MobiDB-lite"/>
    </source>
</evidence>
<organism evidence="2 3">
    <name type="scientific">Dreissena polymorpha</name>
    <name type="common">Zebra mussel</name>
    <name type="synonym">Mytilus polymorpha</name>
    <dbReference type="NCBI Taxonomy" id="45954"/>
    <lineage>
        <taxon>Eukaryota</taxon>
        <taxon>Metazoa</taxon>
        <taxon>Spiralia</taxon>
        <taxon>Lophotrochozoa</taxon>
        <taxon>Mollusca</taxon>
        <taxon>Bivalvia</taxon>
        <taxon>Autobranchia</taxon>
        <taxon>Heteroconchia</taxon>
        <taxon>Euheterodonta</taxon>
        <taxon>Imparidentia</taxon>
        <taxon>Neoheterodontei</taxon>
        <taxon>Myida</taxon>
        <taxon>Dreissenoidea</taxon>
        <taxon>Dreissenidae</taxon>
        <taxon>Dreissena</taxon>
    </lineage>
</organism>
<dbReference type="EMBL" id="JAIWYP010000007">
    <property type="protein sequence ID" value="KAH3799216.1"/>
    <property type="molecule type" value="Genomic_DNA"/>
</dbReference>
<gene>
    <name evidence="2" type="ORF">DPMN_152822</name>
</gene>